<proteinExistence type="predicted"/>
<reference evidence="1 2" key="1">
    <citation type="submission" date="2015-09" db="EMBL/GenBank/DDBJ databases">
        <title>Draft genome of the parasitic nematode Teladorsagia circumcincta isolate WARC Sus (inbred).</title>
        <authorList>
            <person name="Mitreva M."/>
        </authorList>
    </citation>
    <scope>NUCLEOTIDE SEQUENCE [LARGE SCALE GENOMIC DNA]</scope>
    <source>
        <strain evidence="1 2">S</strain>
    </source>
</reference>
<dbReference type="InterPro" id="IPR016161">
    <property type="entry name" value="Ald_DH/histidinol_DH"/>
</dbReference>
<dbReference type="Proteomes" id="UP000230423">
    <property type="component" value="Unassembled WGS sequence"/>
</dbReference>
<sequence length="78" mass="8624">MLRTVLSRVARVSTQLRAASSTPPAISDVKPKHTKLFINNEWVDAESKKVFQTFNPANNELITTLAEADKADVDKAVK</sequence>
<dbReference type="AlphaFoldDB" id="A0A2G9TK17"/>
<dbReference type="GO" id="GO:0016491">
    <property type="term" value="F:oxidoreductase activity"/>
    <property type="evidence" value="ECO:0007669"/>
    <property type="project" value="InterPro"/>
</dbReference>
<accession>A0A2G9TK17</accession>
<protein>
    <recommendedName>
        <fullName evidence="3">Aldehyde dehydrogenase domain-containing protein</fullName>
    </recommendedName>
</protein>
<dbReference type="Gene3D" id="3.40.605.10">
    <property type="entry name" value="Aldehyde Dehydrogenase, Chain A, domain 1"/>
    <property type="match status" value="1"/>
</dbReference>
<feature type="non-terminal residue" evidence="1">
    <location>
        <position position="78"/>
    </location>
</feature>
<evidence type="ECO:0000313" key="1">
    <source>
        <dbReference type="EMBL" id="PIO57852.1"/>
    </source>
</evidence>
<evidence type="ECO:0000313" key="2">
    <source>
        <dbReference type="Proteomes" id="UP000230423"/>
    </source>
</evidence>
<keyword evidence="2" id="KW-1185">Reference proteome</keyword>
<dbReference type="EMBL" id="KZ363583">
    <property type="protein sequence ID" value="PIO57852.1"/>
    <property type="molecule type" value="Genomic_DNA"/>
</dbReference>
<dbReference type="OrthoDB" id="5802435at2759"/>
<dbReference type="InterPro" id="IPR016162">
    <property type="entry name" value="Ald_DH_N"/>
</dbReference>
<gene>
    <name evidence="1" type="ORF">TELCIR_20728</name>
</gene>
<dbReference type="SUPFAM" id="SSF53720">
    <property type="entry name" value="ALDH-like"/>
    <property type="match status" value="1"/>
</dbReference>
<name>A0A2G9TK17_TELCI</name>
<evidence type="ECO:0008006" key="3">
    <source>
        <dbReference type="Google" id="ProtNLM"/>
    </source>
</evidence>
<organism evidence="1 2">
    <name type="scientific">Teladorsagia circumcincta</name>
    <name type="common">Brown stomach worm</name>
    <name type="synonym">Ostertagia circumcincta</name>
    <dbReference type="NCBI Taxonomy" id="45464"/>
    <lineage>
        <taxon>Eukaryota</taxon>
        <taxon>Metazoa</taxon>
        <taxon>Ecdysozoa</taxon>
        <taxon>Nematoda</taxon>
        <taxon>Chromadorea</taxon>
        <taxon>Rhabditida</taxon>
        <taxon>Rhabditina</taxon>
        <taxon>Rhabditomorpha</taxon>
        <taxon>Strongyloidea</taxon>
        <taxon>Trichostrongylidae</taxon>
        <taxon>Teladorsagia</taxon>
    </lineage>
</organism>